<evidence type="ECO:0000313" key="1">
    <source>
        <dbReference type="EMBL" id="GMR43691.1"/>
    </source>
</evidence>
<name>A0AAN4ZRG4_9BILA</name>
<organism evidence="1 2">
    <name type="scientific">Pristionchus mayeri</name>
    <dbReference type="NCBI Taxonomy" id="1317129"/>
    <lineage>
        <taxon>Eukaryota</taxon>
        <taxon>Metazoa</taxon>
        <taxon>Ecdysozoa</taxon>
        <taxon>Nematoda</taxon>
        <taxon>Chromadorea</taxon>
        <taxon>Rhabditida</taxon>
        <taxon>Rhabditina</taxon>
        <taxon>Diplogasteromorpha</taxon>
        <taxon>Diplogasteroidea</taxon>
        <taxon>Neodiplogasteridae</taxon>
        <taxon>Pristionchus</taxon>
    </lineage>
</organism>
<comment type="caution">
    <text evidence="1">The sequence shown here is derived from an EMBL/GenBank/DDBJ whole genome shotgun (WGS) entry which is preliminary data.</text>
</comment>
<dbReference type="AlphaFoldDB" id="A0AAN4ZRG4"/>
<gene>
    <name evidence="1" type="ORF">PMAYCL1PPCAC_13886</name>
</gene>
<keyword evidence="2" id="KW-1185">Reference proteome</keyword>
<dbReference type="EMBL" id="BTRK01000003">
    <property type="protein sequence ID" value="GMR43691.1"/>
    <property type="molecule type" value="Genomic_DNA"/>
</dbReference>
<evidence type="ECO:0000313" key="2">
    <source>
        <dbReference type="Proteomes" id="UP001328107"/>
    </source>
</evidence>
<sequence length="115" mass="12850">GIAQGNQATIHLSVDHFSISLLEKAENRRQRWVFFEKSEAPPTLGPLPPTAVGCHSSYILYTLPSPASCSRVTGKGVSLLDHYAVFPIHNIYSRLNIPLWTQFWHVSLSAPPLWL</sequence>
<accession>A0AAN4ZRG4</accession>
<proteinExistence type="predicted"/>
<reference evidence="2" key="1">
    <citation type="submission" date="2022-10" db="EMBL/GenBank/DDBJ databases">
        <title>Genome assembly of Pristionchus species.</title>
        <authorList>
            <person name="Yoshida K."/>
            <person name="Sommer R.J."/>
        </authorList>
    </citation>
    <scope>NUCLEOTIDE SEQUENCE [LARGE SCALE GENOMIC DNA]</scope>
    <source>
        <strain evidence="2">RS5460</strain>
    </source>
</reference>
<feature type="non-terminal residue" evidence="1">
    <location>
        <position position="1"/>
    </location>
</feature>
<dbReference type="Proteomes" id="UP001328107">
    <property type="component" value="Unassembled WGS sequence"/>
</dbReference>
<protein>
    <submittedName>
        <fullName evidence="1">Uncharacterized protein</fullName>
    </submittedName>
</protein>